<dbReference type="EMBL" id="DWWT01000016">
    <property type="protein sequence ID" value="HJC05296.1"/>
    <property type="molecule type" value="Genomic_DNA"/>
</dbReference>
<keyword evidence="2" id="KW-0472">Membrane</keyword>
<feature type="region of interest" description="Disordered" evidence="1">
    <location>
        <begin position="66"/>
        <end position="125"/>
    </location>
</feature>
<keyword evidence="2" id="KW-0812">Transmembrane</keyword>
<organism evidence="3 4">
    <name type="scientific">Candidatus Enterocloster excrementipullorum</name>
    <dbReference type="NCBI Taxonomy" id="2838559"/>
    <lineage>
        <taxon>Bacteria</taxon>
        <taxon>Bacillati</taxon>
        <taxon>Bacillota</taxon>
        <taxon>Clostridia</taxon>
        <taxon>Lachnospirales</taxon>
        <taxon>Lachnospiraceae</taxon>
        <taxon>Enterocloster</taxon>
    </lineage>
</organism>
<proteinExistence type="predicted"/>
<sequence length="252" mass="27176">MTRDAFMKELAYLLQDMDTEDRQDALQYYNDYFDEAGPDREPEIIKELGSPEQLASIIRSNLNGELRDGGEFTDTGYKDQRFARPGSEMPPAEQASGRGCSHASAGPETKNSSGPAAGEREQKPPFTSRPLKIFLWIVLLVLLFPVLLGVGGGLLSILVGIAGLLIGLFLILGLCTLAFLAAGIVLIPFGLAVIFSQPLSGLMTAGTGLIFLGGGLLLLSLSLLFYGRFIPFVLGKSADALDRLIRGRRVQL</sequence>
<feature type="compositionally biased region" description="Basic and acidic residues" evidence="1">
    <location>
        <begin position="66"/>
        <end position="82"/>
    </location>
</feature>
<evidence type="ECO:0000313" key="4">
    <source>
        <dbReference type="Proteomes" id="UP000823910"/>
    </source>
</evidence>
<feature type="transmembrane region" description="Helical" evidence="2">
    <location>
        <begin position="165"/>
        <end position="195"/>
    </location>
</feature>
<dbReference type="AlphaFoldDB" id="A0A9D2MZF1"/>
<protein>
    <submittedName>
        <fullName evidence="3">DUF1700 domain-containing protein</fullName>
    </submittedName>
</protein>
<gene>
    <name evidence="3" type="ORF">H9704_03960</name>
</gene>
<dbReference type="Pfam" id="PF22564">
    <property type="entry name" value="HAAS"/>
    <property type="match status" value="1"/>
</dbReference>
<feature type="transmembrane region" description="Helical" evidence="2">
    <location>
        <begin position="202"/>
        <end position="226"/>
    </location>
</feature>
<accession>A0A9D2MZF1</accession>
<evidence type="ECO:0000256" key="1">
    <source>
        <dbReference type="SAM" id="MobiDB-lite"/>
    </source>
</evidence>
<comment type="caution">
    <text evidence="3">The sequence shown here is derived from an EMBL/GenBank/DDBJ whole genome shotgun (WGS) entry which is preliminary data.</text>
</comment>
<keyword evidence="2" id="KW-1133">Transmembrane helix</keyword>
<reference evidence="3" key="2">
    <citation type="submission" date="2021-04" db="EMBL/GenBank/DDBJ databases">
        <authorList>
            <person name="Gilroy R."/>
        </authorList>
    </citation>
    <scope>NUCLEOTIDE SEQUENCE</scope>
    <source>
        <strain evidence="3">CHK180-15479</strain>
    </source>
</reference>
<name>A0A9D2MZF1_9FIRM</name>
<reference evidence="3" key="1">
    <citation type="journal article" date="2021" name="PeerJ">
        <title>Extensive microbial diversity within the chicken gut microbiome revealed by metagenomics and culture.</title>
        <authorList>
            <person name="Gilroy R."/>
            <person name="Ravi A."/>
            <person name="Getino M."/>
            <person name="Pursley I."/>
            <person name="Horton D.L."/>
            <person name="Alikhan N.F."/>
            <person name="Baker D."/>
            <person name="Gharbi K."/>
            <person name="Hall N."/>
            <person name="Watson M."/>
            <person name="Adriaenssens E.M."/>
            <person name="Foster-Nyarko E."/>
            <person name="Jarju S."/>
            <person name="Secka A."/>
            <person name="Antonio M."/>
            <person name="Oren A."/>
            <person name="Chaudhuri R.R."/>
            <person name="La Ragione R."/>
            <person name="Hildebrand F."/>
            <person name="Pallen M.J."/>
        </authorList>
    </citation>
    <scope>NUCLEOTIDE SEQUENCE</scope>
    <source>
        <strain evidence="3">CHK180-15479</strain>
    </source>
</reference>
<evidence type="ECO:0000313" key="3">
    <source>
        <dbReference type="EMBL" id="HJC05296.1"/>
    </source>
</evidence>
<evidence type="ECO:0000256" key="2">
    <source>
        <dbReference type="SAM" id="Phobius"/>
    </source>
</evidence>
<dbReference type="Proteomes" id="UP000823910">
    <property type="component" value="Unassembled WGS sequence"/>
</dbReference>
<feature type="transmembrane region" description="Helical" evidence="2">
    <location>
        <begin position="133"/>
        <end position="159"/>
    </location>
</feature>